<keyword evidence="1" id="KW-0472">Membrane</keyword>
<evidence type="ECO:0000256" key="1">
    <source>
        <dbReference type="SAM" id="Phobius"/>
    </source>
</evidence>
<dbReference type="Proteomes" id="UP000054053">
    <property type="component" value="Unassembled WGS sequence"/>
</dbReference>
<sequence>MTAKRILAAALVYSTVCICLFARAATANVEKIIFTGPRPSDSDDVLSSLDILRLSPDDELSARADLRRVFVPEKSPSRGLSSWILITNLTENQKYELRICWSALEPTRFNIKAHTLGAALGNVELLRSVKSHAVPQRHAHGIERKAIGSLENLSVLLFEIQAAADYFTDDKKLMTTPPPVLVDLILDPYLFNSLPESLLPTVGYLIFVGAIMWVVARRVASFLQGAASSSEEWEKKRN</sequence>
<evidence type="ECO:0000313" key="3">
    <source>
        <dbReference type="EMBL" id="GAO14607.1"/>
    </source>
</evidence>
<organism evidence="3 6">
    <name type="scientific">Ustilaginoidea virens</name>
    <name type="common">Rice false smut fungus</name>
    <name type="synonym">Villosiclava virens</name>
    <dbReference type="NCBI Taxonomy" id="1159556"/>
    <lineage>
        <taxon>Eukaryota</taxon>
        <taxon>Fungi</taxon>
        <taxon>Dikarya</taxon>
        <taxon>Ascomycota</taxon>
        <taxon>Pezizomycotina</taxon>
        <taxon>Sordariomycetes</taxon>
        <taxon>Hypocreomycetidae</taxon>
        <taxon>Hypocreales</taxon>
        <taxon>Clavicipitaceae</taxon>
        <taxon>Ustilaginoidea</taxon>
    </lineage>
</organism>
<keyword evidence="5" id="KW-1185">Reference proteome</keyword>
<evidence type="ECO:0000313" key="5">
    <source>
        <dbReference type="Proteomes" id="UP000027002"/>
    </source>
</evidence>
<dbReference type="AlphaFoldDB" id="A0A063CAN6"/>
<feature type="transmembrane region" description="Helical" evidence="1">
    <location>
        <begin position="198"/>
        <end position="216"/>
    </location>
</feature>
<keyword evidence="1" id="KW-0812">Transmembrane</keyword>
<evidence type="ECO:0000313" key="4">
    <source>
        <dbReference type="EMBL" id="QUC21086.1"/>
    </source>
</evidence>
<keyword evidence="2" id="KW-0732">Signal</keyword>
<dbReference type="GO" id="GO:0031501">
    <property type="term" value="C:mannosyltransferase complex"/>
    <property type="evidence" value="ECO:0007669"/>
    <property type="project" value="TreeGrafter"/>
</dbReference>
<dbReference type="OrthoDB" id="3360032at2759"/>
<dbReference type="Pfam" id="PF10333">
    <property type="entry name" value="Pga1"/>
    <property type="match status" value="1"/>
</dbReference>
<dbReference type="InterPro" id="IPR019433">
    <property type="entry name" value="GPI_ManTrfase_II_coact_Pga1"/>
</dbReference>
<feature type="signal peptide" evidence="2">
    <location>
        <begin position="1"/>
        <end position="27"/>
    </location>
</feature>
<dbReference type="GeneID" id="66066106"/>
<dbReference type="Proteomes" id="UP000027002">
    <property type="component" value="Chromosome 4"/>
</dbReference>
<reference evidence="4" key="3">
    <citation type="submission" date="2020-03" db="EMBL/GenBank/DDBJ databases">
        <title>A mixture of massive structural variations and highly conserved coding sequences in Ustilaginoidea virens genome.</title>
        <authorList>
            <person name="Zhang K."/>
            <person name="Zhao Z."/>
            <person name="Zhang Z."/>
            <person name="Li Y."/>
            <person name="Hsiang T."/>
            <person name="Sun W."/>
        </authorList>
    </citation>
    <scope>NUCLEOTIDE SEQUENCE</scope>
    <source>
        <strain evidence="4">UV-8b</strain>
    </source>
</reference>
<proteinExistence type="predicted"/>
<dbReference type="RefSeq" id="XP_042998759.1">
    <property type="nucleotide sequence ID" value="XM_043142826.1"/>
</dbReference>
<evidence type="ECO:0000256" key="2">
    <source>
        <dbReference type="SAM" id="SignalP"/>
    </source>
</evidence>
<reference evidence="3" key="1">
    <citation type="journal article" date="2016" name="Genome Announc.">
        <title>Genome Sequence of Ustilaginoidea virens IPU010, a Rice Pathogenic Fungus Causing False Smut.</title>
        <authorList>
            <person name="Kumagai T."/>
            <person name="Ishii T."/>
            <person name="Terai G."/>
            <person name="Umemura M."/>
            <person name="Machida M."/>
            <person name="Asai K."/>
        </authorList>
    </citation>
    <scope>NUCLEOTIDE SEQUENCE [LARGE SCALE GENOMIC DNA]</scope>
    <source>
        <strain evidence="3">IPU010</strain>
    </source>
</reference>
<dbReference type="EMBL" id="BBTG02000003">
    <property type="protein sequence ID" value="GAO14607.1"/>
    <property type="molecule type" value="Genomic_DNA"/>
</dbReference>
<dbReference type="PANTHER" id="PTHR28022:SF1">
    <property type="entry name" value="GPI MANNOSYLTRANSFERASE 2 SUBUNIT PGA1"/>
    <property type="match status" value="1"/>
</dbReference>
<dbReference type="GO" id="GO:0005789">
    <property type="term" value="C:endoplasmic reticulum membrane"/>
    <property type="evidence" value="ECO:0007669"/>
    <property type="project" value="TreeGrafter"/>
</dbReference>
<dbReference type="GO" id="GO:0006506">
    <property type="term" value="P:GPI anchor biosynthetic process"/>
    <property type="evidence" value="ECO:0007669"/>
    <property type="project" value="TreeGrafter"/>
</dbReference>
<dbReference type="KEGG" id="uvi:66066106"/>
<name>A0A063CAN6_USTVR</name>
<feature type="chain" id="PRO_5008196029" evidence="2">
    <location>
        <begin position="28"/>
        <end position="238"/>
    </location>
</feature>
<dbReference type="HOGENOM" id="CLU_062870_0_0_1"/>
<evidence type="ECO:0000313" key="6">
    <source>
        <dbReference type="Proteomes" id="UP000054053"/>
    </source>
</evidence>
<keyword evidence="1" id="KW-1133">Transmembrane helix</keyword>
<accession>A0A063CAN6</accession>
<protein>
    <submittedName>
        <fullName evidence="3">Uncharacterized protein</fullName>
    </submittedName>
</protein>
<dbReference type="PANTHER" id="PTHR28022">
    <property type="entry name" value="GPI MANNOSYLTRANSFERASE 2 SUBUNIT PGA1"/>
    <property type="match status" value="1"/>
</dbReference>
<reference evidence="6" key="2">
    <citation type="journal article" date="2016" name="Genome Announc.">
        <title>Genome sequence of Ustilaginoidea virens IPU010, a rice pathogenic fungus causing false smut.</title>
        <authorList>
            <person name="Kumagai T."/>
            <person name="Ishii T."/>
            <person name="Terai G."/>
            <person name="Umemura M."/>
            <person name="Machida M."/>
            <person name="Asai K."/>
        </authorList>
    </citation>
    <scope>NUCLEOTIDE SEQUENCE [LARGE SCALE GENOMIC DNA]</scope>
    <source>
        <strain evidence="6">IPU010</strain>
    </source>
</reference>
<dbReference type="GO" id="GO:0000030">
    <property type="term" value="F:mannosyltransferase activity"/>
    <property type="evidence" value="ECO:0007669"/>
    <property type="project" value="TreeGrafter"/>
</dbReference>
<dbReference type="EMBL" id="CP072756">
    <property type="protein sequence ID" value="QUC21086.1"/>
    <property type="molecule type" value="Genomic_DNA"/>
</dbReference>
<gene>
    <name evidence="4" type="ORF">UV8b_05329</name>
    <name evidence="3" type="ORF">UVI_02009410</name>
</gene>